<protein>
    <submittedName>
        <fullName evidence="2">Thioredoxin family protein</fullName>
    </submittedName>
</protein>
<dbReference type="CDD" id="cd02947">
    <property type="entry name" value="TRX_family"/>
    <property type="match status" value="1"/>
</dbReference>
<keyword evidence="3" id="KW-1185">Reference proteome</keyword>
<dbReference type="AlphaFoldDB" id="A0A9X3TP94"/>
<accession>A0A9X3TP94</accession>
<gene>
    <name evidence="2" type="ORF">O3V59_07600</name>
</gene>
<dbReference type="Gene3D" id="3.40.30.10">
    <property type="entry name" value="Glutaredoxin"/>
    <property type="match status" value="1"/>
</dbReference>
<evidence type="ECO:0000259" key="1">
    <source>
        <dbReference type="PROSITE" id="PS51352"/>
    </source>
</evidence>
<name>A0A9X3TP94_9BACL</name>
<proteinExistence type="predicted"/>
<dbReference type="SUPFAM" id="SSF52833">
    <property type="entry name" value="Thioredoxin-like"/>
    <property type="match status" value="1"/>
</dbReference>
<organism evidence="2 3">
    <name type="scientific">Brevibacillus thermoruber</name>
    <dbReference type="NCBI Taxonomy" id="33942"/>
    <lineage>
        <taxon>Bacteria</taxon>
        <taxon>Bacillati</taxon>
        <taxon>Bacillota</taxon>
        <taxon>Bacilli</taxon>
        <taxon>Bacillales</taxon>
        <taxon>Paenibacillaceae</taxon>
        <taxon>Brevibacillus</taxon>
    </lineage>
</organism>
<dbReference type="Proteomes" id="UP001151071">
    <property type="component" value="Unassembled WGS sequence"/>
</dbReference>
<dbReference type="InterPro" id="IPR013766">
    <property type="entry name" value="Thioredoxin_domain"/>
</dbReference>
<reference evidence="2" key="1">
    <citation type="submission" date="2022-12" db="EMBL/GenBank/DDBJ databases">
        <title>Draft genome sequence of the thermophilic strain Brevibacillus thermoruber HT42, isolated from Los Humeros, Puebla, Mexico, with biotechnological potential.</title>
        <authorList>
            <person name="Lara Sanchez J."/>
            <person name="Solis Palacios R."/>
            <person name="Bustos Baena A.S."/>
            <person name="Ruz Baez A.E."/>
            <person name="Espinosa Luna G."/>
            <person name="Oliart Ros R.M."/>
        </authorList>
    </citation>
    <scope>NUCLEOTIDE SEQUENCE</scope>
    <source>
        <strain evidence="2">HT42</strain>
    </source>
</reference>
<evidence type="ECO:0000313" key="3">
    <source>
        <dbReference type="Proteomes" id="UP001151071"/>
    </source>
</evidence>
<dbReference type="Pfam" id="PF00085">
    <property type="entry name" value="Thioredoxin"/>
    <property type="match status" value="1"/>
</dbReference>
<dbReference type="RefSeq" id="WP_271139836.1">
    <property type="nucleotide sequence ID" value="NZ_JAPYYP010000006.1"/>
</dbReference>
<dbReference type="InterPro" id="IPR036249">
    <property type="entry name" value="Thioredoxin-like_sf"/>
</dbReference>
<dbReference type="PROSITE" id="PS51352">
    <property type="entry name" value="THIOREDOXIN_2"/>
    <property type="match status" value="1"/>
</dbReference>
<feature type="domain" description="Thioredoxin" evidence="1">
    <location>
        <begin position="14"/>
        <end position="121"/>
    </location>
</feature>
<sequence>MKGGIKRRWMWVASLFGCAVAAMVLWAGASANQTKVVYVFSESCGYCTTFTPTFEQVIKEFPRWQVERLDVHDKRDLAEAERLGAEATPTVFVVQDGAVAGKLEGDVPAPALRRFLQKHLTKPLSGKGGGG</sequence>
<comment type="caution">
    <text evidence="2">The sequence shown here is derived from an EMBL/GenBank/DDBJ whole genome shotgun (WGS) entry which is preliminary data.</text>
</comment>
<evidence type="ECO:0000313" key="2">
    <source>
        <dbReference type="EMBL" id="MDA5108221.1"/>
    </source>
</evidence>
<dbReference type="EMBL" id="JAPYYP010000006">
    <property type="protein sequence ID" value="MDA5108221.1"/>
    <property type="molecule type" value="Genomic_DNA"/>
</dbReference>